<comment type="caution">
    <text evidence="2">The sequence shown here is derived from an EMBL/GenBank/DDBJ whole genome shotgun (WGS) entry which is preliminary data.</text>
</comment>
<proteinExistence type="predicted"/>
<reference evidence="2" key="2">
    <citation type="submission" date="2020-09" db="EMBL/GenBank/DDBJ databases">
        <authorList>
            <person name="Sun Q."/>
            <person name="Zhou Y."/>
        </authorList>
    </citation>
    <scope>NUCLEOTIDE SEQUENCE</scope>
    <source>
        <strain evidence="2">CGMCC 1.16067</strain>
    </source>
</reference>
<organism evidence="2 3">
    <name type="scientific">Marmoricola endophyticus</name>
    <dbReference type="NCBI Taxonomy" id="2040280"/>
    <lineage>
        <taxon>Bacteria</taxon>
        <taxon>Bacillati</taxon>
        <taxon>Actinomycetota</taxon>
        <taxon>Actinomycetes</taxon>
        <taxon>Propionibacteriales</taxon>
        <taxon>Nocardioidaceae</taxon>
        <taxon>Marmoricola</taxon>
    </lineage>
</organism>
<feature type="transmembrane region" description="Helical" evidence="1">
    <location>
        <begin position="24"/>
        <end position="49"/>
    </location>
</feature>
<evidence type="ECO:0000256" key="1">
    <source>
        <dbReference type="SAM" id="Phobius"/>
    </source>
</evidence>
<gene>
    <name evidence="2" type="ORF">GCM10011519_16330</name>
</gene>
<keyword evidence="1" id="KW-0472">Membrane</keyword>
<keyword evidence="3" id="KW-1185">Reference proteome</keyword>
<keyword evidence="1" id="KW-1133">Transmembrane helix</keyword>
<accession>A0A917BHQ1</accession>
<evidence type="ECO:0000313" key="3">
    <source>
        <dbReference type="Proteomes" id="UP000649179"/>
    </source>
</evidence>
<dbReference type="AlphaFoldDB" id="A0A917BHQ1"/>
<protein>
    <submittedName>
        <fullName evidence="2">Uncharacterized protein</fullName>
    </submittedName>
</protein>
<dbReference type="EMBL" id="BMKQ01000001">
    <property type="protein sequence ID" value="GGF43184.1"/>
    <property type="molecule type" value="Genomic_DNA"/>
</dbReference>
<evidence type="ECO:0000313" key="2">
    <source>
        <dbReference type="EMBL" id="GGF43184.1"/>
    </source>
</evidence>
<keyword evidence="1" id="KW-0812">Transmembrane</keyword>
<dbReference type="Proteomes" id="UP000649179">
    <property type="component" value="Unassembled WGS sequence"/>
</dbReference>
<sequence length="138" mass="14374">MSGAVEEEQQSAAVGDRRRLRAPLVLAIGLCLVTAVLGGLLLASVVTIADRVLTGSFTMLPDSGMPARSRQPVPLAPLWLRISGVILAVDVVASLVPLFLLRLDRRFAALSGLTQGLAAWLIGSALGVLLLIVVGLLS</sequence>
<dbReference type="RefSeq" id="WP_188779332.1">
    <property type="nucleotide sequence ID" value="NZ_BMKQ01000001.1"/>
</dbReference>
<reference evidence="2" key="1">
    <citation type="journal article" date="2014" name="Int. J. Syst. Evol. Microbiol.">
        <title>Complete genome sequence of Corynebacterium casei LMG S-19264T (=DSM 44701T), isolated from a smear-ripened cheese.</title>
        <authorList>
            <consortium name="US DOE Joint Genome Institute (JGI-PGF)"/>
            <person name="Walter F."/>
            <person name="Albersmeier A."/>
            <person name="Kalinowski J."/>
            <person name="Ruckert C."/>
        </authorList>
    </citation>
    <scope>NUCLEOTIDE SEQUENCE</scope>
    <source>
        <strain evidence="2">CGMCC 1.16067</strain>
    </source>
</reference>
<feature type="transmembrane region" description="Helical" evidence="1">
    <location>
        <begin position="113"/>
        <end position="137"/>
    </location>
</feature>
<name>A0A917BHQ1_9ACTN</name>
<feature type="transmembrane region" description="Helical" evidence="1">
    <location>
        <begin position="78"/>
        <end position="101"/>
    </location>
</feature>